<evidence type="ECO:0000313" key="1">
    <source>
        <dbReference type="EMBL" id="QJB70303.1"/>
    </source>
</evidence>
<dbReference type="Pfam" id="PF04107">
    <property type="entry name" value="GCS2"/>
    <property type="match status" value="1"/>
</dbReference>
<reference evidence="1 2" key="1">
    <citation type="submission" date="2020-04" db="EMBL/GenBank/DDBJ databases">
        <title>Genome sequence for Sphingorhabdus sp. strain M1.</title>
        <authorList>
            <person name="Park S.-J."/>
        </authorList>
    </citation>
    <scope>NUCLEOTIDE SEQUENCE [LARGE SCALE GENOMIC DNA]</scope>
    <source>
        <strain evidence="1 2">JK6</strain>
    </source>
</reference>
<dbReference type="PANTHER" id="PTHR36510:SF3">
    <property type="entry name" value="CONSERVED PROTEIN"/>
    <property type="match status" value="1"/>
</dbReference>
<protein>
    <submittedName>
        <fullName evidence="1">Glutamate--cysteine ligase</fullName>
    </submittedName>
</protein>
<dbReference type="PIRSF" id="PIRSF012666">
    <property type="entry name" value="UCP012666"/>
    <property type="match status" value="1"/>
</dbReference>
<sequence length="472" mass="52826">MGQELDTITFCDADYGAFVECLHRETDLVQKWEAEGLLSSGPATGGFELEAWIVDENMRPAAKNDELIEAINSELVVRELSLFNIELNGDPAILTGNAISHLHDNLANQWSNASDVAQSMGLHLANIGILPTLRDSDLCVENMSKGKRYRAVNKQVFKMRHGKPIGLNISGKDKLDTVHHDVMLEAATTSFQIHLKIPPDQGAHYYNASKLASVPLVAVGANSPYLFGKDLWDETRIPLFEQAVSVGDWDYAERATFGVRFIEESLCEVFVANRQRYPVLLPQVSDRGDEKLDHLRLQNGTIWRWNRPLVGWDDDGTPHFRMEQRAVSAGPTIADAMANAAFSFGLVTYLATHENPPHKRTQFFTARDNFYAAARHGLNAKIRWDHVDDLALDRMICDTFVPMAETGLQQLGLADADIETYLGIIAERAASKQNGAQWQRDYLAKHDVDMAGLVAAYLERQQTDTPVHRWTI</sequence>
<dbReference type="InterPro" id="IPR016602">
    <property type="entry name" value="UCP012666"/>
</dbReference>
<dbReference type="InterPro" id="IPR014746">
    <property type="entry name" value="Gln_synth/guanido_kin_cat_dom"/>
</dbReference>
<dbReference type="RefSeq" id="WP_168820569.1">
    <property type="nucleotide sequence ID" value="NZ_CP051217.1"/>
</dbReference>
<dbReference type="Proteomes" id="UP000501600">
    <property type="component" value="Chromosome"/>
</dbReference>
<gene>
    <name evidence="1" type="ORF">HF685_14320</name>
</gene>
<dbReference type="KEGG" id="phao:HF685_14320"/>
<evidence type="ECO:0000313" key="2">
    <source>
        <dbReference type="Proteomes" id="UP000501600"/>
    </source>
</evidence>
<keyword evidence="2" id="KW-1185">Reference proteome</keyword>
<dbReference type="Gene3D" id="3.30.590.20">
    <property type="match status" value="1"/>
</dbReference>
<dbReference type="SUPFAM" id="SSF55931">
    <property type="entry name" value="Glutamine synthetase/guanido kinase"/>
    <property type="match status" value="1"/>
</dbReference>
<keyword evidence="1" id="KW-0436">Ligase</keyword>
<dbReference type="AlphaFoldDB" id="A0A6H2DQP6"/>
<dbReference type="InterPro" id="IPR006336">
    <property type="entry name" value="GCS2"/>
</dbReference>
<proteinExistence type="predicted"/>
<dbReference type="PANTHER" id="PTHR36510">
    <property type="entry name" value="GLUTAMATE--CYSTEINE LIGASE 2-RELATED"/>
    <property type="match status" value="1"/>
</dbReference>
<dbReference type="InterPro" id="IPR050141">
    <property type="entry name" value="GCL_type2/YbdK_subfam"/>
</dbReference>
<organism evidence="1 2">
    <name type="scientific">Parasphingorhabdus halotolerans</name>
    <dbReference type="NCBI Taxonomy" id="2725558"/>
    <lineage>
        <taxon>Bacteria</taxon>
        <taxon>Pseudomonadati</taxon>
        <taxon>Pseudomonadota</taxon>
        <taxon>Alphaproteobacteria</taxon>
        <taxon>Sphingomonadales</taxon>
        <taxon>Sphingomonadaceae</taxon>
        <taxon>Parasphingorhabdus</taxon>
    </lineage>
</organism>
<accession>A0A6H2DQP6</accession>
<name>A0A6H2DQP6_9SPHN</name>
<dbReference type="GO" id="GO:0016879">
    <property type="term" value="F:ligase activity, forming carbon-nitrogen bonds"/>
    <property type="evidence" value="ECO:0007669"/>
    <property type="project" value="TreeGrafter"/>
</dbReference>
<dbReference type="EMBL" id="CP051217">
    <property type="protein sequence ID" value="QJB70303.1"/>
    <property type="molecule type" value="Genomic_DNA"/>
</dbReference>